<dbReference type="EMBL" id="JAUQOM010000014">
    <property type="protein sequence ID" value="MDO7837008.1"/>
    <property type="molecule type" value="Genomic_DNA"/>
</dbReference>
<evidence type="ECO:0000256" key="2">
    <source>
        <dbReference type="ARBA" id="ARBA00006679"/>
    </source>
</evidence>
<name>A0ABT8ZSD1_9SPHN</name>
<accession>A0ABT8ZSD1</accession>
<comment type="similarity">
    <text evidence="2">Belongs to the DoxX family.</text>
</comment>
<dbReference type="PANTHER" id="PTHR33452">
    <property type="entry name" value="OXIDOREDUCTASE CATD-RELATED"/>
    <property type="match status" value="1"/>
</dbReference>
<dbReference type="InterPro" id="IPR032808">
    <property type="entry name" value="DoxX"/>
</dbReference>
<dbReference type="Proteomes" id="UP001176471">
    <property type="component" value="Unassembled WGS sequence"/>
</dbReference>
<feature type="transmembrane region" description="Helical" evidence="7">
    <location>
        <begin position="45"/>
        <end position="64"/>
    </location>
</feature>
<keyword evidence="9" id="KW-1185">Reference proteome</keyword>
<gene>
    <name evidence="8" type="ORF">Q4610_18330</name>
</gene>
<evidence type="ECO:0000256" key="6">
    <source>
        <dbReference type="ARBA" id="ARBA00023136"/>
    </source>
</evidence>
<evidence type="ECO:0000256" key="3">
    <source>
        <dbReference type="ARBA" id="ARBA00022475"/>
    </source>
</evidence>
<dbReference type="Pfam" id="PF07681">
    <property type="entry name" value="DoxX"/>
    <property type="match status" value="1"/>
</dbReference>
<dbReference type="InterPro" id="IPR051907">
    <property type="entry name" value="DoxX-like_oxidoreductase"/>
</dbReference>
<sequence>MNDRGLFLARLFLGIPFIVWGAMKLMGGAAALVPGLAAIGLPDPLIFAYLIGLCELVGGIAIVLGYPVRTVGILLGLWCLATAKQAHMGNLTEILKNATMAGGFFLIAATGAGSLSLFRGIPPGRLARLR</sequence>
<dbReference type="RefSeq" id="WP_157410318.1">
    <property type="nucleotide sequence ID" value="NZ_JAUQOM010000014.1"/>
</dbReference>
<evidence type="ECO:0000256" key="7">
    <source>
        <dbReference type="SAM" id="Phobius"/>
    </source>
</evidence>
<keyword evidence="4 7" id="KW-0812">Transmembrane</keyword>
<reference evidence="8" key="1">
    <citation type="submission" date="2023-07" db="EMBL/GenBank/DDBJ databases">
        <title>Bacterial whole genome sequence for Sphingobium sp. HBC34.</title>
        <authorList>
            <person name="Le V."/>
            <person name="Ko S.-R."/>
            <person name="Ahn C.-Y."/>
            <person name="Oh H.-M."/>
        </authorList>
    </citation>
    <scope>NUCLEOTIDE SEQUENCE</scope>
    <source>
        <strain evidence="8">HBC34</strain>
    </source>
</reference>
<keyword evidence="3" id="KW-1003">Cell membrane</keyword>
<dbReference type="PANTHER" id="PTHR33452:SF1">
    <property type="entry name" value="INNER MEMBRANE PROTEIN YPHA-RELATED"/>
    <property type="match status" value="1"/>
</dbReference>
<protein>
    <submittedName>
        <fullName evidence="8">DoxX family protein</fullName>
    </submittedName>
</protein>
<keyword evidence="5 7" id="KW-1133">Transmembrane helix</keyword>
<evidence type="ECO:0000256" key="5">
    <source>
        <dbReference type="ARBA" id="ARBA00022989"/>
    </source>
</evidence>
<evidence type="ECO:0000313" key="8">
    <source>
        <dbReference type="EMBL" id="MDO7837008.1"/>
    </source>
</evidence>
<evidence type="ECO:0000256" key="1">
    <source>
        <dbReference type="ARBA" id="ARBA00004651"/>
    </source>
</evidence>
<evidence type="ECO:0000313" key="9">
    <source>
        <dbReference type="Proteomes" id="UP001176471"/>
    </source>
</evidence>
<feature type="transmembrane region" description="Helical" evidence="7">
    <location>
        <begin position="71"/>
        <end position="88"/>
    </location>
</feature>
<organism evidence="8 9">
    <name type="scientific">Sphingobium cyanobacteriorum</name>
    <dbReference type="NCBI Taxonomy" id="3063954"/>
    <lineage>
        <taxon>Bacteria</taxon>
        <taxon>Pseudomonadati</taxon>
        <taxon>Pseudomonadota</taxon>
        <taxon>Alphaproteobacteria</taxon>
        <taxon>Sphingomonadales</taxon>
        <taxon>Sphingomonadaceae</taxon>
        <taxon>Sphingobium</taxon>
    </lineage>
</organism>
<comment type="subcellular location">
    <subcellularLocation>
        <location evidence="1">Cell membrane</location>
        <topology evidence="1">Multi-pass membrane protein</topology>
    </subcellularLocation>
</comment>
<feature type="transmembrane region" description="Helical" evidence="7">
    <location>
        <begin position="12"/>
        <end position="39"/>
    </location>
</feature>
<feature type="transmembrane region" description="Helical" evidence="7">
    <location>
        <begin position="100"/>
        <end position="121"/>
    </location>
</feature>
<evidence type="ECO:0000256" key="4">
    <source>
        <dbReference type="ARBA" id="ARBA00022692"/>
    </source>
</evidence>
<comment type="caution">
    <text evidence="8">The sequence shown here is derived from an EMBL/GenBank/DDBJ whole genome shotgun (WGS) entry which is preliminary data.</text>
</comment>
<keyword evidence="6 7" id="KW-0472">Membrane</keyword>
<proteinExistence type="inferred from homology"/>